<keyword evidence="3" id="KW-1185">Reference proteome</keyword>
<accession>A0AAV9H1J2</accession>
<evidence type="ECO:0000256" key="1">
    <source>
        <dbReference type="SAM" id="SignalP"/>
    </source>
</evidence>
<reference evidence="2" key="1">
    <citation type="journal article" date="2023" name="Mol. Phylogenet. Evol.">
        <title>Genome-scale phylogeny and comparative genomics of the fungal order Sordariales.</title>
        <authorList>
            <person name="Hensen N."/>
            <person name="Bonometti L."/>
            <person name="Westerberg I."/>
            <person name="Brannstrom I.O."/>
            <person name="Guillou S."/>
            <person name="Cros-Aarteil S."/>
            <person name="Calhoun S."/>
            <person name="Haridas S."/>
            <person name="Kuo A."/>
            <person name="Mondo S."/>
            <person name="Pangilinan J."/>
            <person name="Riley R."/>
            <person name="LaButti K."/>
            <person name="Andreopoulos B."/>
            <person name="Lipzen A."/>
            <person name="Chen C."/>
            <person name="Yan M."/>
            <person name="Daum C."/>
            <person name="Ng V."/>
            <person name="Clum A."/>
            <person name="Steindorff A."/>
            <person name="Ohm R.A."/>
            <person name="Martin F."/>
            <person name="Silar P."/>
            <person name="Natvig D.O."/>
            <person name="Lalanne C."/>
            <person name="Gautier V."/>
            <person name="Ament-Velasquez S.L."/>
            <person name="Kruys A."/>
            <person name="Hutchinson M.I."/>
            <person name="Powell A.J."/>
            <person name="Barry K."/>
            <person name="Miller A.N."/>
            <person name="Grigoriev I.V."/>
            <person name="Debuchy R."/>
            <person name="Gladieux P."/>
            <person name="Hiltunen Thoren M."/>
            <person name="Johannesson H."/>
        </authorList>
    </citation>
    <scope>NUCLEOTIDE SEQUENCE</scope>
    <source>
        <strain evidence="2">PSN243</strain>
    </source>
</reference>
<evidence type="ECO:0000313" key="2">
    <source>
        <dbReference type="EMBL" id="KAK4452736.1"/>
    </source>
</evidence>
<reference evidence="2" key="2">
    <citation type="submission" date="2023-05" db="EMBL/GenBank/DDBJ databases">
        <authorList>
            <consortium name="Lawrence Berkeley National Laboratory"/>
            <person name="Steindorff A."/>
            <person name="Hensen N."/>
            <person name="Bonometti L."/>
            <person name="Westerberg I."/>
            <person name="Brannstrom I.O."/>
            <person name="Guillou S."/>
            <person name="Cros-Aarteil S."/>
            <person name="Calhoun S."/>
            <person name="Haridas S."/>
            <person name="Kuo A."/>
            <person name="Mondo S."/>
            <person name="Pangilinan J."/>
            <person name="Riley R."/>
            <person name="Labutti K."/>
            <person name="Andreopoulos B."/>
            <person name="Lipzen A."/>
            <person name="Chen C."/>
            <person name="Yanf M."/>
            <person name="Daum C."/>
            <person name="Ng V."/>
            <person name="Clum A."/>
            <person name="Ohm R."/>
            <person name="Martin F."/>
            <person name="Silar P."/>
            <person name="Natvig D."/>
            <person name="Lalanne C."/>
            <person name="Gautier V."/>
            <person name="Ament-Velasquez S.L."/>
            <person name="Kruys A."/>
            <person name="Hutchinson M.I."/>
            <person name="Powell A.J."/>
            <person name="Barry K."/>
            <person name="Miller A.N."/>
            <person name="Grigoriev I.V."/>
            <person name="Debuchy R."/>
            <person name="Gladieux P."/>
            <person name="Thoren M.H."/>
            <person name="Johannesson H."/>
        </authorList>
    </citation>
    <scope>NUCLEOTIDE SEQUENCE</scope>
    <source>
        <strain evidence="2">PSN243</strain>
    </source>
</reference>
<proteinExistence type="predicted"/>
<protein>
    <submittedName>
        <fullName evidence="2">Uncharacterized protein</fullName>
    </submittedName>
</protein>
<evidence type="ECO:0000313" key="3">
    <source>
        <dbReference type="Proteomes" id="UP001321760"/>
    </source>
</evidence>
<dbReference type="AlphaFoldDB" id="A0AAV9H1J2"/>
<dbReference type="EMBL" id="MU865923">
    <property type="protein sequence ID" value="KAK4452736.1"/>
    <property type="molecule type" value="Genomic_DNA"/>
</dbReference>
<feature type="signal peptide" evidence="1">
    <location>
        <begin position="1"/>
        <end position="18"/>
    </location>
</feature>
<gene>
    <name evidence="2" type="ORF">QBC34DRAFT_435569</name>
</gene>
<sequence>MFSSLIFLATLATPLVTALPLDGPTSEAVPEPALMPIDLTLPCGCWNDCTIEQVAKPAEISDCLTWCDPRYACPDLPTALPTLRPLEARGIPTIPTPDPVTDPVDPEFRTKTAFGPDPIFTPIFPPLSRTLCITLPPHPITNIDIPTATNVVLGDPPKPTRIPLDLKGLDIPPPDWEIPATIVIPEKGWVDPPPPELIFPAVKRGEGGSGALMKRGVSCEGSIKCTFSWSCQAEVKCEVR</sequence>
<comment type="caution">
    <text evidence="2">The sequence shown here is derived from an EMBL/GenBank/DDBJ whole genome shotgun (WGS) entry which is preliminary data.</text>
</comment>
<name>A0AAV9H1J2_9PEZI</name>
<feature type="chain" id="PRO_5044012654" evidence="1">
    <location>
        <begin position="19"/>
        <end position="240"/>
    </location>
</feature>
<dbReference type="Proteomes" id="UP001321760">
    <property type="component" value="Unassembled WGS sequence"/>
</dbReference>
<keyword evidence="1" id="KW-0732">Signal</keyword>
<organism evidence="2 3">
    <name type="scientific">Podospora aff. communis PSN243</name>
    <dbReference type="NCBI Taxonomy" id="3040156"/>
    <lineage>
        <taxon>Eukaryota</taxon>
        <taxon>Fungi</taxon>
        <taxon>Dikarya</taxon>
        <taxon>Ascomycota</taxon>
        <taxon>Pezizomycotina</taxon>
        <taxon>Sordariomycetes</taxon>
        <taxon>Sordariomycetidae</taxon>
        <taxon>Sordariales</taxon>
        <taxon>Podosporaceae</taxon>
        <taxon>Podospora</taxon>
    </lineage>
</organism>